<protein>
    <submittedName>
        <fullName evidence="1">Uncharacterized protein</fullName>
    </submittedName>
</protein>
<dbReference type="Proteomes" id="UP001163687">
    <property type="component" value="Chromosome"/>
</dbReference>
<sequence length="71" mass="7567">MGGVGTRSAPPSLSPGCLYASGPTTRTLAVLAHQSQHIYLPHALYGDLVRHYAHVSGAGICRYGESLYRLL</sequence>
<dbReference type="RefSeq" id="WP_264841973.1">
    <property type="nucleotide sequence ID" value="NZ_AP025628.1"/>
</dbReference>
<dbReference type="KEGG" id="cmic:caldi_24060"/>
<evidence type="ECO:0000313" key="2">
    <source>
        <dbReference type="Proteomes" id="UP001163687"/>
    </source>
</evidence>
<evidence type="ECO:0000313" key="1">
    <source>
        <dbReference type="EMBL" id="BDG61316.1"/>
    </source>
</evidence>
<keyword evidence="2" id="KW-1185">Reference proteome</keyword>
<proteinExistence type="predicted"/>
<dbReference type="EMBL" id="AP025628">
    <property type="protein sequence ID" value="BDG61316.1"/>
    <property type="molecule type" value="Genomic_DNA"/>
</dbReference>
<name>A0AA35CPE9_9FIRM</name>
<gene>
    <name evidence="1" type="ORF">caldi_24060</name>
</gene>
<reference evidence="1" key="1">
    <citation type="submission" date="2022-03" db="EMBL/GenBank/DDBJ databases">
        <title>Complete genome sequence of Caldinitratiruptor microaerophilus.</title>
        <authorList>
            <person name="Mukaiyama R."/>
            <person name="Nishiyama T."/>
            <person name="Ueda K."/>
        </authorList>
    </citation>
    <scope>NUCLEOTIDE SEQUENCE</scope>
    <source>
        <strain evidence="1">JCM 16183</strain>
    </source>
</reference>
<organism evidence="1 2">
    <name type="scientific">Caldinitratiruptor microaerophilus</name>
    <dbReference type="NCBI Taxonomy" id="671077"/>
    <lineage>
        <taxon>Bacteria</taxon>
        <taxon>Bacillati</taxon>
        <taxon>Bacillota</taxon>
        <taxon>Clostridia</taxon>
        <taxon>Eubacteriales</taxon>
        <taxon>Symbiobacteriaceae</taxon>
        <taxon>Caldinitratiruptor</taxon>
    </lineage>
</organism>
<accession>A0AA35CPE9</accession>
<dbReference type="AlphaFoldDB" id="A0AA35CPE9"/>